<dbReference type="CDD" id="cd07078">
    <property type="entry name" value="ALDH"/>
    <property type="match status" value="1"/>
</dbReference>
<dbReference type="InterPro" id="IPR015590">
    <property type="entry name" value="Aldehyde_DH_dom"/>
</dbReference>
<organism evidence="4">
    <name type="scientific">marine metagenome</name>
    <dbReference type="NCBI Taxonomy" id="408172"/>
    <lineage>
        <taxon>unclassified sequences</taxon>
        <taxon>metagenomes</taxon>
        <taxon>ecological metagenomes</taxon>
    </lineage>
</organism>
<evidence type="ECO:0000256" key="2">
    <source>
        <dbReference type="ARBA" id="ARBA00023002"/>
    </source>
</evidence>
<dbReference type="InterPro" id="IPR016163">
    <property type="entry name" value="Ald_DH_C"/>
</dbReference>
<feature type="domain" description="Aldehyde dehydrogenase" evidence="3">
    <location>
        <begin position="9"/>
        <end position="444"/>
    </location>
</feature>
<dbReference type="PANTHER" id="PTHR11699">
    <property type="entry name" value="ALDEHYDE DEHYDROGENASE-RELATED"/>
    <property type="match status" value="1"/>
</dbReference>
<protein>
    <recommendedName>
        <fullName evidence="3">Aldehyde dehydrogenase domain-containing protein</fullName>
    </recommendedName>
</protein>
<dbReference type="PROSITE" id="PS00687">
    <property type="entry name" value="ALDEHYDE_DEHYDR_GLU"/>
    <property type="match status" value="1"/>
</dbReference>
<reference evidence="4" key="1">
    <citation type="submission" date="2018-05" db="EMBL/GenBank/DDBJ databases">
        <authorList>
            <person name="Lanie J.A."/>
            <person name="Ng W.-L."/>
            <person name="Kazmierczak K.M."/>
            <person name="Andrzejewski T.M."/>
            <person name="Davidsen T.M."/>
            <person name="Wayne K.J."/>
            <person name="Tettelin H."/>
            <person name="Glass J.I."/>
            <person name="Rusch D."/>
            <person name="Podicherti R."/>
            <person name="Tsui H.-C.T."/>
            <person name="Winkler M.E."/>
        </authorList>
    </citation>
    <scope>NUCLEOTIDE SEQUENCE</scope>
</reference>
<evidence type="ECO:0000256" key="1">
    <source>
        <dbReference type="ARBA" id="ARBA00009986"/>
    </source>
</evidence>
<proteinExistence type="inferred from homology"/>
<dbReference type="Gene3D" id="3.40.309.10">
    <property type="entry name" value="Aldehyde Dehydrogenase, Chain A, domain 2"/>
    <property type="match status" value="1"/>
</dbReference>
<evidence type="ECO:0000259" key="3">
    <source>
        <dbReference type="Pfam" id="PF00171"/>
    </source>
</evidence>
<dbReference type="SUPFAM" id="SSF53720">
    <property type="entry name" value="ALDH-like"/>
    <property type="match status" value="1"/>
</dbReference>
<dbReference type="FunFam" id="3.40.605.10:FF:000007">
    <property type="entry name" value="NAD/NADP-dependent betaine aldehyde dehydrogenase"/>
    <property type="match status" value="1"/>
</dbReference>
<dbReference type="InterPro" id="IPR016162">
    <property type="entry name" value="Ald_DH_N"/>
</dbReference>
<sequence>YKNFINNDWVGAISGKTFPVDNPATEEVFAEVSRSGTRDIDAAVVAAGSAFNGWRLTDPGSRREILKEIAKKTVEHGDEVAKLITQECGKPFVEAQDEIDVIASNFEYYAELGRDQIGRIVAPTSSRSMSLVKYEPYGVVGCIIPWNFPMALMAWKVAPALAAGNTVVLKPSEVTPVSILKWAEMTCDSLPTGVLNIVNGYGKEAGSPLVEHPDVPVVAFTGSVATGTIISQLAAKNLKKVSLELGGKDPVIICADCDIEVAAKGAAWGGFMNAGQVCTSVERVYVFDEVADSFTEALVEEAKKVNIGDPMDANTDMGPMASSVQYEKAHEKVGLAVEQGARLLTGGGRPEVFDKGYFYAPTVFDNMTAEMELMNEEAFSPVVPIQKVKSLEEAIEFSNATKYGLGCSIYTKDIELAMTAADDIKAGSFWINNPLSENNAAPFG</sequence>
<dbReference type="GO" id="GO:0016620">
    <property type="term" value="F:oxidoreductase activity, acting on the aldehyde or oxo group of donors, NAD or NADP as acceptor"/>
    <property type="evidence" value="ECO:0007669"/>
    <property type="project" value="InterPro"/>
</dbReference>
<dbReference type="InterPro" id="IPR029510">
    <property type="entry name" value="Ald_DH_CS_GLU"/>
</dbReference>
<name>A0A382IIU1_9ZZZZ</name>
<dbReference type="InterPro" id="IPR016161">
    <property type="entry name" value="Ald_DH/histidinol_DH"/>
</dbReference>
<feature type="non-terminal residue" evidence="4">
    <location>
        <position position="444"/>
    </location>
</feature>
<comment type="similarity">
    <text evidence="1">Belongs to the aldehyde dehydrogenase family.</text>
</comment>
<evidence type="ECO:0000313" key="4">
    <source>
        <dbReference type="EMBL" id="SVB99147.1"/>
    </source>
</evidence>
<dbReference type="Gene3D" id="3.40.605.10">
    <property type="entry name" value="Aldehyde Dehydrogenase, Chain A, domain 1"/>
    <property type="match status" value="1"/>
</dbReference>
<dbReference type="AlphaFoldDB" id="A0A382IIU1"/>
<accession>A0A382IIU1</accession>
<dbReference type="EMBL" id="UINC01067465">
    <property type="protein sequence ID" value="SVB99147.1"/>
    <property type="molecule type" value="Genomic_DNA"/>
</dbReference>
<feature type="non-terminal residue" evidence="4">
    <location>
        <position position="1"/>
    </location>
</feature>
<gene>
    <name evidence="4" type="ORF">METZ01_LOCUS252001</name>
</gene>
<dbReference type="Pfam" id="PF00171">
    <property type="entry name" value="Aldedh"/>
    <property type="match status" value="1"/>
</dbReference>
<dbReference type="FunFam" id="3.40.309.10:FF:000009">
    <property type="entry name" value="Aldehyde dehydrogenase A"/>
    <property type="match status" value="1"/>
</dbReference>
<keyword evidence="2" id="KW-0560">Oxidoreductase</keyword>